<keyword evidence="5 7" id="KW-1133">Transmembrane helix</keyword>
<dbReference type="Pfam" id="PF00771">
    <property type="entry name" value="FHIPEP"/>
    <property type="match status" value="1"/>
</dbReference>
<keyword evidence="6 7" id="KW-0472">Membrane</keyword>
<dbReference type="Gene3D" id="3.40.50.12790">
    <property type="entry name" value="FHIPEP family, domain 4"/>
    <property type="match status" value="1"/>
</dbReference>
<evidence type="ECO:0000256" key="3">
    <source>
        <dbReference type="ARBA" id="ARBA00022475"/>
    </source>
</evidence>
<feature type="transmembrane region" description="Helical" evidence="7">
    <location>
        <begin position="289"/>
        <end position="305"/>
    </location>
</feature>
<keyword evidence="7" id="KW-0653">Protein transport</keyword>
<name>A0ABN8VZM1_9BACT</name>
<dbReference type="PANTHER" id="PTHR30161">
    <property type="entry name" value="FLAGELLAR EXPORT PROTEIN, MEMBRANE FLHA SUBUNIT-RELATED"/>
    <property type="match status" value="1"/>
</dbReference>
<evidence type="ECO:0000256" key="6">
    <source>
        <dbReference type="ARBA" id="ARBA00023136"/>
    </source>
</evidence>
<feature type="transmembrane region" description="Helical" evidence="7">
    <location>
        <begin position="21"/>
        <end position="40"/>
    </location>
</feature>
<dbReference type="NCBIfam" id="TIGR01398">
    <property type="entry name" value="FlhA"/>
    <property type="match status" value="1"/>
</dbReference>
<dbReference type="InterPro" id="IPR006301">
    <property type="entry name" value="FlhA"/>
</dbReference>
<dbReference type="InterPro" id="IPR042196">
    <property type="entry name" value="FHIPEP_4"/>
</dbReference>
<sequence>MNGFMATQTQVQSIMASRPREIGIALGMISILVVMVIPIPTFILDLLLSFSLTFSLVILLVAIFMISALDFSVFPSLLLLVTLVRLSLNVASTRIILLHGDEGPHAAGQVIESFGSFVVGGNYVVGAVIFIILVLINFIVITKGSVRTSEVAARFTLDAIPGKQMSIDADLNAGLITEEEARTRRRNLEREADFYGAMDGAIRFVRGDAVAGILITLINVIGGFAIGIFQQDMDVSEAARVYTLLTIGDGLVTQLPALVVSTAAGLVVTRATSERNLPAELVQQVVKNPAAFSISGAVLFFFGLIPGLPHFPFFFLAALVGYISYRLHQERAKQEALERQRVEEVQSAPVPEKVESILPLDVMELEVGYELIPLVDANRNGELLDRIKSIRRQFALEMGFIVPPLHIRDNLQLKSSDYAILIKGVEVVRGSVMMGRLLAMNPGNIEKEIEGVHTKEPTFGLPAVWIAARAKQEAQMAGYTVVDPATVITTHIKETIKRYASELLGRQETQALIDKFKETNPKVIEELIPNLMNLGKVQKVMQNLLKEQISIRDLRTILETLADYAPKVDDPDLLTEYVRQAMARPITKQYAGADGSLAVITLDRNIEEAIHQSIQRTELTSFLALDPTVAEQILRKLKEAAEAATPMVETAPILLTSPAIRMHVRRLTERFIPDLVVLSHNEVSSTAQIKTLRVVTLNAN</sequence>
<evidence type="ECO:0000256" key="4">
    <source>
        <dbReference type="ARBA" id="ARBA00022692"/>
    </source>
</evidence>
<dbReference type="Gene3D" id="1.10.8.540">
    <property type="entry name" value="FHIPEP family, domain 3"/>
    <property type="match status" value="1"/>
</dbReference>
<gene>
    <name evidence="7 8" type="primary">flhA</name>
    <name evidence="8" type="ORF">NSPWAT_1123</name>
</gene>
<dbReference type="PIRSF" id="PIRSF005419">
    <property type="entry name" value="FlhA"/>
    <property type="match status" value="1"/>
</dbReference>
<dbReference type="InterPro" id="IPR001712">
    <property type="entry name" value="T3SS_FHIPEP"/>
</dbReference>
<dbReference type="Proteomes" id="UP001157733">
    <property type="component" value="Chromosome"/>
</dbReference>
<dbReference type="Gene3D" id="3.40.30.60">
    <property type="entry name" value="FHIPEP family, domain 1"/>
    <property type="match status" value="1"/>
</dbReference>
<comment type="subcellular location">
    <subcellularLocation>
        <location evidence="1 7">Cell membrane</location>
        <topology evidence="1 7">Multi-pass membrane protein</topology>
    </subcellularLocation>
</comment>
<proteinExistence type="inferred from homology"/>
<feature type="transmembrane region" description="Helical" evidence="7">
    <location>
        <begin position="209"/>
        <end position="229"/>
    </location>
</feature>
<keyword evidence="7" id="KW-0813">Transport</keyword>
<dbReference type="PANTHER" id="PTHR30161:SF1">
    <property type="entry name" value="FLAGELLAR BIOSYNTHESIS PROTEIN FLHA-RELATED"/>
    <property type="match status" value="1"/>
</dbReference>
<evidence type="ECO:0000256" key="2">
    <source>
        <dbReference type="ARBA" id="ARBA00008835"/>
    </source>
</evidence>
<feature type="transmembrane region" description="Helical" evidence="7">
    <location>
        <begin position="241"/>
        <end position="268"/>
    </location>
</feature>
<keyword evidence="8" id="KW-0969">Cilium</keyword>
<dbReference type="InterPro" id="IPR042194">
    <property type="entry name" value="FHIPEP_1"/>
</dbReference>
<keyword evidence="8" id="KW-0966">Cell projection</keyword>
<keyword evidence="8" id="KW-0282">Flagellum</keyword>
<feature type="transmembrane region" description="Helical" evidence="7">
    <location>
        <begin position="77"/>
        <end position="97"/>
    </location>
</feature>
<comment type="function">
    <text evidence="7">Required for formation of the rod structure of the flagellar apparatus. Together with FliI and FliH, may constitute the export apparatus of flagellin.</text>
</comment>
<evidence type="ECO:0000256" key="5">
    <source>
        <dbReference type="ARBA" id="ARBA00022989"/>
    </source>
</evidence>
<dbReference type="PRINTS" id="PR00949">
    <property type="entry name" value="TYPE3IMAPROT"/>
</dbReference>
<accession>A0ABN8VZM1</accession>
<keyword evidence="9" id="KW-1185">Reference proteome</keyword>
<dbReference type="EMBL" id="OX336137">
    <property type="protein sequence ID" value="CAI2717982.1"/>
    <property type="molecule type" value="Genomic_DNA"/>
</dbReference>
<feature type="transmembrane region" description="Helical" evidence="7">
    <location>
        <begin position="117"/>
        <end position="140"/>
    </location>
</feature>
<protein>
    <recommendedName>
        <fullName evidence="7">Flagellar biosynthesis protein FlhA</fullName>
    </recommendedName>
</protein>
<keyword evidence="4 7" id="KW-0812">Transmembrane</keyword>
<evidence type="ECO:0000256" key="1">
    <source>
        <dbReference type="ARBA" id="ARBA00004651"/>
    </source>
</evidence>
<comment type="similarity">
    <text evidence="2 7">Belongs to the FHIPEP (flagella/HR/invasion proteins export pore) family.</text>
</comment>
<keyword evidence="7" id="KW-1006">Bacterial flagellum protein export</keyword>
<dbReference type="InterPro" id="IPR042193">
    <property type="entry name" value="FHIPEP_3"/>
</dbReference>
<feature type="transmembrane region" description="Helical" evidence="7">
    <location>
        <begin position="46"/>
        <end position="65"/>
    </location>
</feature>
<evidence type="ECO:0000313" key="9">
    <source>
        <dbReference type="Proteomes" id="UP001157733"/>
    </source>
</evidence>
<organism evidence="8 9">
    <name type="scientific">Nitrospina watsonii</name>
    <dbReference type="NCBI Taxonomy" id="1323948"/>
    <lineage>
        <taxon>Bacteria</taxon>
        <taxon>Pseudomonadati</taxon>
        <taxon>Nitrospinota/Tectimicrobiota group</taxon>
        <taxon>Nitrospinota</taxon>
        <taxon>Nitrospinia</taxon>
        <taxon>Nitrospinales</taxon>
        <taxon>Nitrospinaceae</taxon>
        <taxon>Nitrospina</taxon>
    </lineage>
</organism>
<evidence type="ECO:0000256" key="7">
    <source>
        <dbReference type="RuleBase" id="RU364093"/>
    </source>
</evidence>
<keyword evidence="7" id="KW-1005">Bacterial flagellum biogenesis</keyword>
<keyword evidence="3 7" id="KW-1003">Cell membrane</keyword>
<reference evidence="8 9" key="1">
    <citation type="submission" date="2022-09" db="EMBL/GenBank/DDBJ databases">
        <authorList>
            <person name="Kop L."/>
        </authorList>
    </citation>
    <scope>NUCLEOTIDE SEQUENCE [LARGE SCALE GENOMIC DNA]</scope>
    <source>
        <strain evidence="8 9">347</strain>
    </source>
</reference>
<evidence type="ECO:0000313" key="8">
    <source>
        <dbReference type="EMBL" id="CAI2717982.1"/>
    </source>
</evidence>